<name>A0A7J2U3Z9_9CREN</name>
<protein>
    <submittedName>
        <fullName evidence="5">ABC transporter ATP-binding protein</fullName>
    </submittedName>
</protein>
<dbReference type="EMBL" id="DSEU01000046">
    <property type="protein sequence ID" value="HEM67299.1"/>
    <property type="molecule type" value="Genomic_DNA"/>
</dbReference>
<evidence type="ECO:0000313" key="5">
    <source>
        <dbReference type="EMBL" id="HEM67299.1"/>
    </source>
</evidence>
<dbReference type="InterPro" id="IPR013563">
    <property type="entry name" value="Oligopep_ABC_C"/>
</dbReference>
<dbReference type="InterPro" id="IPR003593">
    <property type="entry name" value="AAA+_ATPase"/>
</dbReference>
<dbReference type="PROSITE" id="PS50893">
    <property type="entry name" value="ABC_TRANSPORTER_2"/>
    <property type="match status" value="1"/>
</dbReference>
<keyword evidence="2" id="KW-0547">Nucleotide-binding</keyword>
<dbReference type="AlphaFoldDB" id="A0A7J2U3Z9"/>
<dbReference type="Pfam" id="PF00005">
    <property type="entry name" value="ABC_tran"/>
    <property type="match status" value="1"/>
</dbReference>
<evidence type="ECO:0000256" key="1">
    <source>
        <dbReference type="ARBA" id="ARBA00022448"/>
    </source>
</evidence>
<sequence>MGEDVVIDVRGLDAVYDVDVESGVYVHAVDDVNLQVRRGEVLGIAGESGCGKSTLARVLYGFVNPPLRVRRGSVVISADDGKYDVVSLSLDERRARLWWKVISYIPQNAMNVLNPVERIRDHFIEVLKYHSSKADVEEVARYLEGIGLKKEVLNAYPHQLSGGMRQRIVIALALLLNPRIVIADEPTTAVDVVLQRGILQLLVEFQKRLNNTLVVITHDMGVHAMITNRVAVMYAGNVVEVGETSAVFEKPLHPYTQGLINSLPRIGDKSTRVGLAGSPPDLRNPPPGCRFHPRCPFAMDICRREKPPFIEVEKSRFVACWLHVKR</sequence>
<feature type="domain" description="ABC transporter" evidence="4">
    <location>
        <begin position="9"/>
        <end position="260"/>
    </location>
</feature>
<dbReference type="FunFam" id="3.40.50.300:FF:000016">
    <property type="entry name" value="Oligopeptide ABC transporter ATP-binding component"/>
    <property type="match status" value="1"/>
</dbReference>
<organism evidence="5">
    <name type="scientific">Ignisphaera aggregans</name>
    <dbReference type="NCBI Taxonomy" id="334771"/>
    <lineage>
        <taxon>Archaea</taxon>
        <taxon>Thermoproteota</taxon>
        <taxon>Thermoprotei</taxon>
        <taxon>Desulfurococcales</taxon>
        <taxon>Desulfurococcaceae</taxon>
        <taxon>Ignisphaera</taxon>
    </lineage>
</organism>
<dbReference type="Pfam" id="PF08352">
    <property type="entry name" value="oligo_HPY"/>
    <property type="match status" value="1"/>
</dbReference>
<dbReference type="GO" id="GO:0015833">
    <property type="term" value="P:peptide transport"/>
    <property type="evidence" value="ECO:0007669"/>
    <property type="project" value="InterPro"/>
</dbReference>
<proteinExistence type="predicted"/>
<reference evidence="5" key="1">
    <citation type="journal article" date="2020" name="mSystems">
        <title>Genome- and Community-Level Interaction Insights into Carbon Utilization and Element Cycling Functions of Hydrothermarchaeota in Hydrothermal Sediment.</title>
        <authorList>
            <person name="Zhou Z."/>
            <person name="Liu Y."/>
            <person name="Xu W."/>
            <person name="Pan J."/>
            <person name="Luo Z.H."/>
            <person name="Li M."/>
        </authorList>
    </citation>
    <scope>NUCLEOTIDE SEQUENCE [LARGE SCALE GENOMIC DNA]</scope>
    <source>
        <strain evidence="5">SpSt-125</strain>
    </source>
</reference>
<dbReference type="NCBIfam" id="TIGR01727">
    <property type="entry name" value="oligo_HPY"/>
    <property type="match status" value="1"/>
</dbReference>
<dbReference type="SUPFAM" id="SSF52540">
    <property type="entry name" value="P-loop containing nucleoside triphosphate hydrolases"/>
    <property type="match status" value="1"/>
</dbReference>
<dbReference type="SMART" id="SM00382">
    <property type="entry name" value="AAA"/>
    <property type="match status" value="1"/>
</dbReference>
<evidence type="ECO:0000259" key="4">
    <source>
        <dbReference type="PROSITE" id="PS50893"/>
    </source>
</evidence>
<evidence type="ECO:0000256" key="2">
    <source>
        <dbReference type="ARBA" id="ARBA00022741"/>
    </source>
</evidence>
<comment type="caution">
    <text evidence="5">The sequence shown here is derived from an EMBL/GenBank/DDBJ whole genome shotgun (WGS) entry which is preliminary data.</text>
</comment>
<dbReference type="CDD" id="cd03257">
    <property type="entry name" value="ABC_NikE_OppD_transporters"/>
    <property type="match status" value="1"/>
</dbReference>
<dbReference type="InterPro" id="IPR017871">
    <property type="entry name" value="ABC_transporter-like_CS"/>
</dbReference>
<dbReference type="PROSITE" id="PS00211">
    <property type="entry name" value="ABC_TRANSPORTER_1"/>
    <property type="match status" value="1"/>
</dbReference>
<dbReference type="GO" id="GO:0016887">
    <property type="term" value="F:ATP hydrolysis activity"/>
    <property type="evidence" value="ECO:0007669"/>
    <property type="project" value="InterPro"/>
</dbReference>
<gene>
    <name evidence="5" type="ORF">ENO26_07040</name>
</gene>
<accession>A0A7J2U3Z9</accession>
<keyword evidence="1" id="KW-0813">Transport</keyword>
<dbReference type="Gene3D" id="3.40.50.300">
    <property type="entry name" value="P-loop containing nucleotide triphosphate hydrolases"/>
    <property type="match status" value="1"/>
</dbReference>
<dbReference type="PANTHER" id="PTHR43067">
    <property type="entry name" value="OLIGOPEPTIDE/DIPEPTIDE ABC TRANSPORTER, ATPASE SUBUNIT"/>
    <property type="match status" value="1"/>
</dbReference>
<evidence type="ECO:0000256" key="3">
    <source>
        <dbReference type="ARBA" id="ARBA00022840"/>
    </source>
</evidence>
<dbReference type="GO" id="GO:0005524">
    <property type="term" value="F:ATP binding"/>
    <property type="evidence" value="ECO:0007669"/>
    <property type="project" value="UniProtKB-KW"/>
</dbReference>
<dbReference type="PANTHER" id="PTHR43067:SF3">
    <property type="entry name" value="MALTOSE ABC TRANSPORTER, ATP-BINDING PROTEIN"/>
    <property type="match status" value="1"/>
</dbReference>
<dbReference type="InterPro" id="IPR027417">
    <property type="entry name" value="P-loop_NTPase"/>
</dbReference>
<dbReference type="InterPro" id="IPR003439">
    <property type="entry name" value="ABC_transporter-like_ATP-bd"/>
</dbReference>
<keyword evidence="3 5" id="KW-0067">ATP-binding</keyword>